<feature type="non-terminal residue" evidence="1">
    <location>
        <position position="1"/>
    </location>
</feature>
<name>A0A699Q4X0_TANCI</name>
<keyword evidence="1" id="KW-0695">RNA-directed DNA polymerase</keyword>
<dbReference type="AlphaFoldDB" id="A0A699Q4X0"/>
<dbReference type="EMBL" id="BKCJ010976650">
    <property type="protein sequence ID" value="GFC58208.1"/>
    <property type="molecule type" value="Genomic_DNA"/>
</dbReference>
<reference evidence="1" key="1">
    <citation type="journal article" date="2019" name="Sci. Rep.">
        <title>Draft genome of Tanacetum cinerariifolium, the natural source of mosquito coil.</title>
        <authorList>
            <person name="Yamashiro T."/>
            <person name="Shiraishi A."/>
            <person name="Satake H."/>
            <person name="Nakayama K."/>
        </authorList>
    </citation>
    <scope>NUCLEOTIDE SEQUENCE</scope>
</reference>
<proteinExistence type="predicted"/>
<dbReference type="GO" id="GO:0003964">
    <property type="term" value="F:RNA-directed DNA polymerase activity"/>
    <property type="evidence" value="ECO:0007669"/>
    <property type="project" value="UniProtKB-KW"/>
</dbReference>
<evidence type="ECO:0000313" key="1">
    <source>
        <dbReference type="EMBL" id="GFC58208.1"/>
    </source>
</evidence>
<gene>
    <name evidence="1" type="ORF">Tci_830178</name>
</gene>
<comment type="caution">
    <text evidence="1">The sequence shown here is derived from an EMBL/GenBank/DDBJ whole genome shotgun (WGS) entry which is preliminary data.</text>
</comment>
<organism evidence="1">
    <name type="scientific">Tanacetum cinerariifolium</name>
    <name type="common">Dalmatian daisy</name>
    <name type="synonym">Chrysanthemum cinerariifolium</name>
    <dbReference type="NCBI Taxonomy" id="118510"/>
    <lineage>
        <taxon>Eukaryota</taxon>
        <taxon>Viridiplantae</taxon>
        <taxon>Streptophyta</taxon>
        <taxon>Embryophyta</taxon>
        <taxon>Tracheophyta</taxon>
        <taxon>Spermatophyta</taxon>
        <taxon>Magnoliopsida</taxon>
        <taxon>eudicotyledons</taxon>
        <taxon>Gunneridae</taxon>
        <taxon>Pentapetalae</taxon>
        <taxon>asterids</taxon>
        <taxon>campanulids</taxon>
        <taxon>Asterales</taxon>
        <taxon>Asteraceae</taxon>
        <taxon>Asteroideae</taxon>
        <taxon>Anthemideae</taxon>
        <taxon>Anthemidinae</taxon>
        <taxon>Tanacetum</taxon>
    </lineage>
</organism>
<accession>A0A699Q4X0</accession>
<keyword evidence="1" id="KW-0548">Nucleotidyltransferase</keyword>
<sequence>LCNIPLEAWTTSGISALASRLGKPLIMDTITVKICKKGVGRVKCSNCCVFGHDLKSCVKVDHGKAKAINLEEFNRQDKKKESKVSGVMNDGFTMVRTRKIMG</sequence>
<keyword evidence="1" id="KW-0808">Transferase</keyword>
<protein>
    <submittedName>
        <fullName evidence="1">RNA-directed DNA polymerase, eukaryota, reverse transcriptase zinc-binding domain protein</fullName>
    </submittedName>
</protein>